<proteinExistence type="predicted"/>
<evidence type="ECO:0000313" key="1">
    <source>
        <dbReference type="EMBL" id="MDQ0177300.1"/>
    </source>
</evidence>
<dbReference type="Proteomes" id="UP001223586">
    <property type="component" value="Unassembled WGS sequence"/>
</dbReference>
<gene>
    <name evidence="1" type="ORF">J2S08_003179</name>
</gene>
<dbReference type="EMBL" id="JAUSTT010000021">
    <property type="protein sequence ID" value="MDQ0177300.1"/>
    <property type="molecule type" value="Genomic_DNA"/>
</dbReference>
<keyword evidence="2" id="KW-1185">Reference proteome</keyword>
<sequence>MQKLDKLLNLKITIDGNNTVKVFENCNLNSQFVSISLPIGGLSFINQRGERIPSGVAHLIEHLLLDDMNNLFEKYMIKGAKVNGYTHLNTTTFNIIMSDFNASIIDEFLDDLFNKKITNESFSKQKKIVLNEFHTTNTVGSKYERGLRKLFGPIYPYFTVIGNEDDIKGIELYELLSFKEEYFIIENIDFITCGPARSSNVFKWAEKLNKRKDKGLFVPKDISFNEDDIRFIREDNTLFSLLDNDSIEHLITTETIINIIGTVLIEKGIISNYQIDIIGSKLLCILDFKKLPHNGLTISYKEFKQIKIRIVYSFLMSFNYTERFVDRVHWIYLNNYNLSEYYQALNTISYNALLEYLKRLQSIVEQEMG</sequence>
<protein>
    <submittedName>
        <fullName evidence="1">Zn-dependent peptidase</fullName>
    </submittedName>
</protein>
<name>A0ABT9WX24_9BACI</name>
<evidence type="ECO:0000313" key="2">
    <source>
        <dbReference type="Proteomes" id="UP001223586"/>
    </source>
</evidence>
<dbReference type="InterPro" id="IPR011249">
    <property type="entry name" value="Metalloenz_LuxS/M16"/>
</dbReference>
<organism evidence="1 2">
    <name type="scientific">Bacillus chungangensis</name>
    <dbReference type="NCBI Taxonomy" id="587633"/>
    <lineage>
        <taxon>Bacteria</taxon>
        <taxon>Bacillati</taxon>
        <taxon>Bacillota</taxon>
        <taxon>Bacilli</taxon>
        <taxon>Bacillales</taxon>
        <taxon>Bacillaceae</taxon>
        <taxon>Bacillus</taxon>
    </lineage>
</organism>
<dbReference type="SUPFAM" id="SSF63411">
    <property type="entry name" value="LuxS/MPP-like metallohydrolase"/>
    <property type="match status" value="1"/>
</dbReference>
<reference evidence="1 2" key="1">
    <citation type="submission" date="2023-07" db="EMBL/GenBank/DDBJ databases">
        <title>Genomic Encyclopedia of Type Strains, Phase IV (KMG-IV): sequencing the most valuable type-strain genomes for metagenomic binning, comparative biology and taxonomic classification.</title>
        <authorList>
            <person name="Goeker M."/>
        </authorList>
    </citation>
    <scope>NUCLEOTIDE SEQUENCE [LARGE SCALE GENOMIC DNA]</scope>
    <source>
        <strain evidence="1 2">DSM 23837</strain>
    </source>
</reference>
<comment type="caution">
    <text evidence="1">The sequence shown here is derived from an EMBL/GenBank/DDBJ whole genome shotgun (WGS) entry which is preliminary data.</text>
</comment>
<accession>A0ABT9WX24</accession>
<dbReference type="RefSeq" id="WP_307231177.1">
    <property type="nucleotide sequence ID" value="NZ_JAUSTT010000021.1"/>
</dbReference>
<dbReference type="Gene3D" id="3.30.830.10">
    <property type="entry name" value="Metalloenzyme, LuxS/M16 peptidase-like"/>
    <property type="match status" value="1"/>
</dbReference>